<dbReference type="Proteomes" id="UP000307720">
    <property type="component" value="Unassembled WGS sequence"/>
</dbReference>
<keyword evidence="2" id="KW-1185">Reference proteome</keyword>
<evidence type="ECO:0000313" key="2">
    <source>
        <dbReference type="Proteomes" id="UP000307720"/>
    </source>
</evidence>
<proteinExistence type="predicted"/>
<evidence type="ECO:0000313" key="1">
    <source>
        <dbReference type="EMBL" id="TGY00493.1"/>
    </source>
</evidence>
<organism evidence="1 2">
    <name type="scientific">Hominisplanchenecus murintestinalis</name>
    <dbReference type="NCBI Taxonomy" id="2941517"/>
    <lineage>
        <taxon>Bacteria</taxon>
        <taxon>Bacillati</taxon>
        <taxon>Bacillota</taxon>
        <taxon>Clostridia</taxon>
        <taxon>Lachnospirales</taxon>
        <taxon>Lachnospiraceae</taxon>
        <taxon>Hominisplanchenecus</taxon>
    </lineage>
</organism>
<dbReference type="EMBL" id="SRZB01000002">
    <property type="protein sequence ID" value="TGY00493.1"/>
    <property type="molecule type" value="Genomic_DNA"/>
</dbReference>
<reference evidence="1" key="1">
    <citation type="submission" date="2019-04" db="EMBL/GenBank/DDBJ databases">
        <title>Microbes associate with the intestines of laboratory mice.</title>
        <authorList>
            <person name="Navarre W."/>
            <person name="Wong E."/>
            <person name="Huang K."/>
            <person name="Tropini C."/>
            <person name="Ng K."/>
            <person name="Yu B."/>
        </authorList>
    </citation>
    <scope>NUCLEOTIDE SEQUENCE</scope>
    <source>
        <strain evidence="1">NM72_1-8</strain>
    </source>
</reference>
<comment type="caution">
    <text evidence="1">The sequence shown here is derived from an EMBL/GenBank/DDBJ whole genome shotgun (WGS) entry which is preliminary data.</text>
</comment>
<accession>A0AC61R2L3</accession>
<sequence length="284" mass="32169">MYQGAMILEGGAIRGVFTAGALDFLLDQKFMIEKVIGVSAGASNGLNFVAGQKGRMLECTVREGDDEEKLIDLKKAIRTGSLFDMDLIYDRDPRENHPFDFGAFFASPMELEITVTNCLTGEAEYLTEREDEERLMLLARASSSIPLAAPKTVVDGVPYLDGGMADSIPLLHSMREGNRKNVLILTRERGYRKKVSKKSAALYQAAFRKYPEMAKCSSLRPLNYNRTLDLVEKWEDEGKVFVIRPQVPTISRTESDTEAIKAFHRHGYEEMERRYDEMLKFLEE</sequence>
<name>A0AC61R2L3_9FIRM</name>
<protein>
    <submittedName>
        <fullName evidence="1">Patatin family protein</fullName>
    </submittedName>
</protein>
<gene>
    <name evidence="1" type="ORF">E5357_03050</name>
</gene>